<comment type="caution">
    <text evidence="20">The sequence shown here is derived from an EMBL/GenBank/DDBJ whole genome shotgun (WGS) entry which is preliminary data.</text>
</comment>
<feature type="binding site" evidence="15">
    <location>
        <position position="89"/>
    </location>
    <ligand>
        <name>ATP</name>
        <dbReference type="ChEBI" id="CHEBI:30616"/>
    </ligand>
</feature>
<proteinExistence type="inferred from homology"/>
<dbReference type="Gene3D" id="3.10.450.50">
    <property type="match status" value="1"/>
</dbReference>
<dbReference type="PROSITE" id="PS51196">
    <property type="entry name" value="SECA_MOTOR_DEAD"/>
    <property type="match status" value="1"/>
</dbReference>
<evidence type="ECO:0000256" key="14">
    <source>
        <dbReference type="ARBA" id="ARBA00023136"/>
    </source>
</evidence>
<evidence type="ECO:0000313" key="20">
    <source>
        <dbReference type="EMBL" id="MBP0437916.1"/>
    </source>
</evidence>
<dbReference type="Gene3D" id="1.10.3060.10">
    <property type="entry name" value="Helical scaffold and wing domains of SecA"/>
    <property type="match status" value="1"/>
</dbReference>
<dbReference type="GO" id="GO:0017038">
    <property type="term" value="P:protein import"/>
    <property type="evidence" value="ECO:0007669"/>
    <property type="project" value="InterPro"/>
</dbReference>
<dbReference type="PRINTS" id="PR00906">
    <property type="entry name" value="SECA"/>
</dbReference>
<dbReference type="FunFam" id="1.10.3060.10:FF:000003">
    <property type="entry name" value="Protein translocase subunit SecA"/>
    <property type="match status" value="1"/>
</dbReference>
<dbReference type="GO" id="GO:0005886">
    <property type="term" value="C:plasma membrane"/>
    <property type="evidence" value="ECO:0007669"/>
    <property type="project" value="UniProtKB-SubCell"/>
</dbReference>
<keyword evidence="13 15" id="KW-0811">Translocation</keyword>
<dbReference type="SUPFAM" id="SSF81767">
    <property type="entry name" value="Pre-protein crosslinking domain of SecA"/>
    <property type="match status" value="1"/>
</dbReference>
<dbReference type="InterPro" id="IPR027417">
    <property type="entry name" value="P-loop_NTPase"/>
</dbReference>
<keyword evidence="12 15" id="KW-1278">Translocase</keyword>
<dbReference type="Pfam" id="PF01043">
    <property type="entry name" value="SecA_PP_bind"/>
    <property type="match status" value="1"/>
</dbReference>
<dbReference type="InterPro" id="IPR014001">
    <property type="entry name" value="Helicase_ATP-bd"/>
</dbReference>
<dbReference type="PROSITE" id="PS01312">
    <property type="entry name" value="SECA"/>
    <property type="match status" value="1"/>
</dbReference>
<protein>
    <recommendedName>
        <fullName evidence="15 16">Protein translocase subunit SecA</fullName>
        <ecNumber evidence="15">7.4.2.8</ecNumber>
    </recommendedName>
</protein>
<keyword evidence="10 15" id="KW-0067">ATP-binding</keyword>
<keyword evidence="7" id="KW-0479">Metal-binding</keyword>
<name>A0A8J7RIN6_9HYPH</name>
<evidence type="ECO:0000256" key="13">
    <source>
        <dbReference type="ARBA" id="ARBA00023010"/>
    </source>
</evidence>
<dbReference type="PANTHER" id="PTHR30612:SF0">
    <property type="entry name" value="CHLOROPLAST PROTEIN-TRANSPORTING ATPASE"/>
    <property type="match status" value="1"/>
</dbReference>
<dbReference type="SUPFAM" id="SSF81886">
    <property type="entry name" value="Helical scaffold and wing domains of SecA"/>
    <property type="match status" value="1"/>
</dbReference>
<dbReference type="GO" id="GO:0005524">
    <property type="term" value="F:ATP binding"/>
    <property type="evidence" value="ECO:0007669"/>
    <property type="project" value="UniProtKB-UniRule"/>
</dbReference>
<evidence type="ECO:0000256" key="10">
    <source>
        <dbReference type="ARBA" id="ARBA00022840"/>
    </source>
</evidence>
<dbReference type="InterPro" id="IPR001650">
    <property type="entry name" value="Helicase_C-like"/>
</dbReference>
<dbReference type="Proteomes" id="UP000666240">
    <property type="component" value="Unassembled WGS sequence"/>
</dbReference>
<dbReference type="InterPro" id="IPR036670">
    <property type="entry name" value="SecA_X-link_sf"/>
</dbReference>
<dbReference type="NCBIfam" id="TIGR00963">
    <property type="entry name" value="secA"/>
    <property type="match status" value="1"/>
</dbReference>
<keyword evidence="14 15" id="KW-0472">Membrane</keyword>
<dbReference type="Gene3D" id="3.40.50.300">
    <property type="entry name" value="P-loop containing nucleotide triphosphate hydrolases"/>
    <property type="match status" value="2"/>
</dbReference>
<evidence type="ECO:0000256" key="16">
    <source>
        <dbReference type="RuleBase" id="RU003874"/>
    </source>
</evidence>
<comment type="similarity">
    <text evidence="2 15 16">Belongs to the SecA family.</text>
</comment>
<evidence type="ECO:0000256" key="7">
    <source>
        <dbReference type="ARBA" id="ARBA00022723"/>
    </source>
</evidence>
<evidence type="ECO:0000256" key="6">
    <source>
        <dbReference type="ARBA" id="ARBA00022519"/>
    </source>
</evidence>
<evidence type="ECO:0000256" key="5">
    <source>
        <dbReference type="ARBA" id="ARBA00022490"/>
    </source>
</evidence>
<dbReference type="GO" id="GO:0031522">
    <property type="term" value="C:cell envelope Sec protein transport complex"/>
    <property type="evidence" value="ECO:0007669"/>
    <property type="project" value="TreeGrafter"/>
</dbReference>
<reference evidence="20" key="1">
    <citation type="submission" date="2021-03" db="EMBL/GenBank/DDBJ databases">
        <title>Genome sequencing and assembly of Tianweitania sediminis.</title>
        <authorList>
            <person name="Chhetri G."/>
        </authorList>
    </citation>
    <scope>NUCLEOTIDE SEQUENCE</scope>
    <source>
        <strain evidence="20">Z8</strain>
    </source>
</reference>
<dbReference type="GO" id="GO:0008564">
    <property type="term" value="F:protein-exporting ATPase activity"/>
    <property type="evidence" value="ECO:0007669"/>
    <property type="project" value="UniProtKB-EC"/>
</dbReference>
<feature type="domain" description="Helicase ATP-binding" evidence="17">
    <location>
        <begin position="91"/>
        <end position="249"/>
    </location>
</feature>
<keyword evidence="5 15" id="KW-0963">Cytoplasm</keyword>
<dbReference type="PROSITE" id="PS51194">
    <property type="entry name" value="HELICASE_CTER"/>
    <property type="match status" value="1"/>
</dbReference>
<dbReference type="Pfam" id="PF07517">
    <property type="entry name" value="SecA_DEAD"/>
    <property type="match status" value="1"/>
</dbReference>
<dbReference type="GO" id="GO:0005829">
    <property type="term" value="C:cytosol"/>
    <property type="evidence" value="ECO:0007669"/>
    <property type="project" value="TreeGrafter"/>
</dbReference>
<keyword evidence="8 15" id="KW-0547">Nucleotide-binding</keyword>
<evidence type="ECO:0000256" key="12">
    <source>
        <dbReference type="ARBA" id="ARBA00022967"/>
    </source>
</evidence>
<evidence type="ECO:0000256" key="4">
    <source>
        <dbReference type="ARBA" id="ARBA00022475"/>
    </source>
</evidence>
<comment type="subunit">
    <text evidence="15">Monomer and homodimer. Part of the essential Sec protein translocation apparatus which comprises SecA, SecYEG and auxiliary proteins SecDF-YajC and YidC.</text>
</comment>
<dbReference type="RefSeq" id="WP_209333870.1">
    <property type="nucleotide sequence ID" value="NZ_JAGIYY010000001.1"/>
</dbReference>
<comment type="cofactor">
    <cofactor evidence="1">
        <name>Zn(2+)</name>
        <dbReference type="ChEBI" id="CHEBI:29105"/>
    </cofactor>
</comment>
<dbReference type="GO" id="GO:0006605">
    <property type="term" value="P:protein targeting"/>
    <property type="evidence" value="ECO:0007669"/>
    <property type="project" value="UniProtKB-UniRule"/>
</dbReference>
<keyword evidence="21" id="KW-1185">Reference proteome</keyword>
<feature type="binding site" evidence="15">
    <location>
        <position position="502"/>
    </location>
    <ligand>
        <name>ATP</name>
        <dbReference type="ChEBI" id="CHEBI:30616"/>
    </ligand>
</feature>
<keyword evidence="11 15" id="KW-0653">Protein transport</keyword>
<dbReference type="InterPro" id="IPR011116">
    <property type="entry name" value="SecA_Wing/Scaffold"/>
</dbReference>
<comment type="subcellular location">
    <subcellularLocation>
        <location evidence="15">Cell membrane</location>
        <topology evidence="15">Peripheral membrane protein</topology>
        <orientation evidence="15">Cytoplasmic side</orientation>
    </subcellularLocation>
    <subcellularLocation>
        <location evidence="15">Cytoplasm</location>
    </subcellularLocation>
    <text evidence="15">Distribution is 50-50.</text>
</comment>
<dbReference type="PANTHER" id="PTHR30612">
    <property type="entry name" value="SECA INNER MEMBRANE COMPONENT OF SEC PROTEIN SECRETION SYSTEM"/>
    <property type="match status" value="1"/>
</dbReference>
<dbReference type="FunFam" id="3.40.50.300:FF:001790">
    <property type="entry name" value="Protein translocase subunit SecA"/>
    <property type="match status" value="1"/>
</dbReference>
<dbReference type="InterPro" id="IPR000185">
    <property type="entry name" value="SecA"/>
</dbReference>
<dbReference type="InterPro" id="IPR011115">
    <property type="entry name" value="SecA_DEAD"/>
</dbReference>
<accession>A0A8J7RIN6</accession>
<dbReference type="SMART" id="SM00957">
    <property type="entry name" value="SecA_DEAD"/>
    <property type="match status" value="1"/>
</dbReference>
<feature type="domain" description="SecA family profile" evidence="19">
    <location>
        <begin position="5"/>
        <end position="615"/>
    </location>
</feature>
<comment type="function">
    <text evidence="15">Part of the Sec protein translocase complex. Interacts with the SecYEG preprotein conducting channel. Has a central role in coupling the hydrolysis of ATP to the transfer of proteins into and across the cell membrane, serving both as a receptor for the preprotein-SecB complex and as an ATP-driven molecular motor driving the stepwise translocation of polypeptide chains across the membrane.</text>
</comment>
<evidence type="ECO:0000256" key="11">
    <source>
        <dbReference type="ARBA" id="ARBA00022927"/>
    </source>
</evidence>
<evidence type="ECO:0000256" key="15">
    <source>
        <dbReference type="HAMAP-Rule" id="MF_01382"/>
    </source>
</evidence>
<feature type="binding site" evidence="15">
    <location>
        <begin position="107"/>
        <end position="111"/>
    </location>
    <ligand>
        <name>ATP</name>
        <dbReference type="ChEBI" id="CHEBI:30616"/>
    </ligand>
</feature>
<dbReference type="SUPFAM" id="SSF52540">
    <property type="entry name" value="P-loop containing nucleoside triphosphate hydrolases"/>
    <property type="match status" value="2"/>
</dbReference>
<dbReference type="AlphaFoldDB" id="A0A8J7RIN6"/>
<evidence type="ECO:0000256" key="2">
    <source>
        <dbReference type="ARBA" id="ARBA00007650"/>
    </source>
</evidence>
<dbReference type="Gene3D" id="3.90.1440.10">
    <property type="entry name" value="SecA, preprotein cross-linking domain"/>
    <property type="match status" value="1"/>
</dbReference>
<feature type="domain" description="Helicase C-terminal" evidence="18">
    <location>
        <begin position="419"/>
        <end position="623"/>
    </location>
</feature>
<dbReference type="NCBIfam" id="NF009538">
    <property type="entry name" value="PRK12904.1"/>
    <property type="match status" value="1"/>
</dbReference>
<dbReference type="InterPro" id="IPR044722">
    <property type="entry name" value="SecA_SF2_C"/>
</dbReference>
<keyword evidence="9" id="KW-0862">Zinc</keyword>
<dbReference type="InterPro" id="IPR011130">
    <property type="entry name" value="SecA_preprotein_X-link_dom"/>
</dbReference>
<keyword evidence="4 15" id="KW-1003">Cell membrane</keyword>
<dbReference type="CDD" id="cd17928">
    <property type="entry name" value="DEXDc_SecA"/>
    <property type="match status" value="1"/>
</dbReference>
<dbReference type="CDD" id="cd18803">
    <property type="entry name" value="SF2_C_secA"/>
    <property type="match status" value="1"/>
</dbReference>
<evidence type="ECO:0000256" key="1">
    <source>
        <dbReference type="ARBA" id="ARBA00001947"/>
    </source>
</evidence>
<dbReference type="GO" id="GO:0043952">
    <property type="term" value="P:protein transport by the Sec complex"/>
    <property type="evidence" value="ECO:0007669"/>
    <property type="project" value="TreeGrafter"/>
</dbReference>
<dbReference type="InterPro" id="IPR004027">
    <property type="entry name" value="SEC_C_motif"/>
</dbReference>
<evidence type="ECO:0000256" key="8">
    <source>
        <dbReference type="ARBA" id="ARBA00022741"/>
    </source>
</evidence>
<organism evidence="20 21">
    <name type="scientific">Tianweitania sediminis</name>
    <dbReference type="NCBI Taxonomy" id="1502156"/>
    <lineage>
        <taxon>Bacteria</taxon>
        <taxon>Pseudomonadati</taxon>
        <taxon>Pseudomonadota</taxon>
        <taxon>Alphaproteobacteria</taxon>
        <taxon>Hyphomicrobiales</taxon>
        <taxon>Phyllobacteriaceae</taxon>
        <taxon>Tianweitania</taxon>
    </lineage>
</organism>
<dbReference type="InterPro" id="IPR020937">
    <property type="entry name" value="SecA_CS"/>
</dbReference>
<keyword evidence="6" id="KW-0997">Cell inner membrane</keyword>
<dbReference type="EC" id="7.4.2.8" evidence="15"/>
<evidence type="ECO:0000259" key="19">
    <source>
        <dbReference type="PROSITE" id="PS51196"/>
    </source>
</evidence>
<evidence type="ECO:0000256" key="3">
    <source>
        <dbReference type="ARBA" id="ARBA00022448"/>
    </source>
</evidence>
<dbReference type="FunFam" id="3.40.50.300:FF:000334">
    <property type="entry name" value="Protein translocase subunit SecA"/>
    <property type="match status" value="1"/>
</dbReference>
<dbReference type="PROSITE" id="PS51192">
    <property type="entry name" value="HELICASE_ATP_BIND_1"/>
    <property type="match status" value="1"/>
</dbReference>
<dbReference type="EMBL" id="JAGIYY010000001">
    <property type="protein sequence ID" value="MBP0437916.1"/>
    <property type="molecule type" value="Genomic_DNA"/>
</dbReference>
<keyword evidence="3 15" id="KW-0813">Transport</keyword>
<evidence type="ECO:0000313" key="21">
    <source>
        <dbReference type="Proteomes" id="UP000666240"/>
    </source>
</evidence>
<dbReference type="SMART" id="SM00958">
    <property type="entry name" value="SecA_PP_bind"/>
    <property type="match status" value="1"/>
</dbReference>
<gene>
    <name evidence="15 20" type="primary">secA</name>
    <name evidence="20" type="ORF">J5Y06_04495</name>
</gene>
<dbReference type="HAMAP" id="MF_01382">
    <property type="entry name" value="SecA"/>
    <property type="match status" value="1"/>
</dbReference>
<evidence type="ECO:0000259" key="18">
    <source>
        <dbReference type="PROSITE" id="PS51194"/>
    </source>
</evidence>
<evidence type="ECO:0000256" key="9">
    <source>
        <dbReference type="ARBA" id="ARBA00022833"/>
    </source>
</evidence>
<dbReference type="GO" id="GO:0046872">
    <property type="term" value="F:metal ion binding"/>
    <property type="evidence" value="ECO:0007669"/>
    <property type="project" value="UniProtKB-KW"/>
</dbReference>
<sequence length="916" mass="103143">MVSFGGLARKIFGSSNDRRVRGFNPRVQAINALETELSGLSDEALRGRTEEFRQQIAQGRSVDDLLVPAFATAREGAKRILGMRHFDVQLVGGMVLHEGSIAEMRTGEGKTLVATLPVYLNALEGKGVHVVTVNDYLARRDAEWMAKLYGFLGLSTGIIVHGLSDEERRAAYACDVTYGTNNELGFDYLRDNMKYERAQMVQRGHHYAIVDEVDSILVDEARTPLIISGPLDDKSDLYIAVDKFMPSMEAEDVEVDEKQRTAIFTEEGTEKIENLLREAGLLKGDSLYDIENVAIVHHVNNALKAHRLFQRDKDYIVRNGEIVIIDEFTGRMMPGRRYSEGLHQALEAKEHVQVQPENQTLASITFQNYFRMYKKLSGMTGTASTEAEEFANIYNLDVVEVPTNLPVQRLDDDDEVYRTVEEKYRAIVREIRAANEKNQPILVGTTSIEKSELLADRLRKDGIQTFQVLNARHHEQEASIVAQAGTPGAITIATNMAGRGTDIQLGGNADMRIAQELGSMEPGPERDAREQAIRDDIKRLKEVALQAGGLYVLATERHESRRIDNQLRGRSGRQGDPGRSKFFLSLQDDLMRIFGSDRMDTMLQRLGLKEDEAIIHPWINKALEKAQKKVEARNFDMRKNVLKYDDVMNDQRKVVFEQRIEMMESEDVGEVVAEMRNEVIDDLVTKHIPETAYAEQWDIEGLTEGVRKHLNLDLPIAAWAAEEGIAEDDIRARITEAADAAAQARAERFGPDVLSYVEKNILLQTLDHLWREHLVNLDHLRSAVGLRGYAQRDPLNEYKGEAFEMFQAMLGNLREVVTGQMMRVELVRQAADTPPPAAPQMFGEHLDPNTGENEFGDREIYQGDGDLTLVRPDETQVVAPEERDPNDPATWGRVGRNELCPCGSGKKYKHCHGTFA</sequence>
<dbReference type="InterPro" id="IPR036266">
    <property type="entry name" value="SecA_Wing/Scaffold_sf"/>
</dbReference>
<comment type="catalytic activity">
    <reaction evidence="15">
        <text>ATP + H2O + cellular proteinSide 1 = ADP + phosphate + cellular proteinSide 2.</text>
        <dbReference type="EC" id="7.4.2.8"/>
    </reaction>
</comment>
<evidence type="ECO:0000259" key="17">
    <source>
        <dbReference type="PROSITE" id="PS51192"/>
    </source>
</evidence>
<dbReference type="Pfam" id="PF21090">
    <property type="entry name" value="P-loop_SecA"/>
    <property type="match status" value="1"/>
</dbReference>
<dbReference type="GO" id="GO:0065002">
    <property type="term" value="P:intracellular protein transmembrane transport"/>
    <property type="evidence" value="ECO:0007669"/>
    <property type="project" value="UniProtKB-UniRule"/>
</dbReference>
<dbReference type="FunFam" id="3.90.1440.10:FF:000001">
    <property type="entry name" value="Preprotein translocase subunit SecA"/>
    <property type="match status" value="1"/>
</dbReference>
<dbReference type="Pfam" id="PF02810">
    <property type="entry name" value="SEC-C"/>
    <property type="match status" value="1"/>
</dbReference>
<dbReference type="InterPro" id="IPR014018">
    <property type="entry name" value="SecA_motor_DEAD"/>
</dbReference>
<dbReference type="Pfam" id="PF07516">
    <property type="entry name" value="SecA_SW"/>
    <property type="match status" value="1"/>
</dbReference>